<dbReference type="NCBIfam" id="TIGR02473">
    <property type="entry name" value="flagell_FliJ"/>
    <property type="match status" value="1"/>
</dbReference>
<evidence type="ECO:0000256" key="4">
    <source>
        <dbReference type="ARBA" id="ARBA00022448"/>
    </source>
</evidence>
<evidence type="ECO:0000256" key="7">
    <source>
        <dbReference type="ARBA" id="ARBA00022795"/>
    </source>
</evidence>
<keyword evidence="11" id="KW-0966">Cell projection</keyword>
<keyword evidence="11" id="KW-0969">Cilium</keyword>
<keyword evidence="12" id="KW-1185">Reference proteome</keyword>
<dbReference type="OrthoDB" id="2678901at2"/>
<dbReference type="Proteomes" id="UP000250369">
    <property type="component" value="Unassembled WGS sequence"/>
</dbReference>
<keyword evidence="9" id="KW-0472">Membrane</keyword>
<proteinExistence type="inferred from homology"/>
<dbReference type="InterPro" id="IPR053716">
    <property type="entry name" value="Flag_assembly_chemotaxis_eff"/>
</dbReference>
<accession>A0A329MYL7</accession>
<keyword evidence="8" id="KW-0653">Protein transport</keyword>
<evidence type="ECO:0000313" key="12">
    <source>
        <dbReference type="Proteomes" id="UP000250369"/>
    </source>
</evidence>
<sequence length="145" mass="17128">MTFKYGFQKIVDLKSNEKTQAEWFFSSAIGALRLEEQSLSMLQEEKKRLHDDMVNEAVSRTSVSELLVHQTYIQHIDRQIRRKTKDVQSAKHNVSVKQEQLVHKTIEEKIWFQARDKAKQAFTALELKKEQEELDDIAITRYKMS</sequence>
<dbReference type="GO" id="GO:0044781">
    <property type="term" value="P:bacterial-type flagellum organization"/>
    <property type="evidence" value="ECO:0007669"/>
    <property type="project" value="UniProtKB-KW"/>
</dbReference>
<evidence type="ECO:0000256" key="8">
    <source>
        <dbReference type="ARBA" id="ARBA00022927"/>
    </source>
</evidence>
<dbReference type="AlphaFoldDB" id="A0A329MYL7"/>
<dbReference type="GO" id="GO:0009288">
    <property type="term" value="C:bacterial-type flagellum"/>
    <property type="evidence" value="ECO:0007669"/>
    <property type="project" value="InterPro"/>
</dbReference>
<dbReference type="Pfam" id="PF02050">
    <property type="entry name" value="FliJ"/>
    <property type="match status" value="1"/>
</dbReference>
<evidence type="ECO:0000313" key="11">
    <source>
        <dbReference type="EMBL" id="RAV22707.1"/>
    </source>
</evidence>
<keyword evidence="11" id="KW-0282">Flagellum</keyword>
<gene>
    <name evidence="11" type="primary">fliJ</name>
    <name evidence="11" type="ORF">DQG23_00360</name>
</gene>
<dbReference type="GO" id="GO:0006935">
    <property type="term" value="P:chemotaxis"/>
    <property type="evidence" value="ECO:0007669"/>
    <property type="project" value="UniProtKB-KW"/>
</dbReference>
<dbReference type="GO" id="GO:0005886">
    <property type="term" value="C:plasma membrane"/>
    <property type="evidence" value="ECO:0007669"/>
    <property type="project" value="UniProtKB-SubCell"/>
</dbReference>
<comment type="similarity">
    <text evidence="2">Belongs to the FliJ family.</text>
</comment>
<dbReference type="InterPro" id="IPR012823">
    <property type="entry name" value="Flagell_FliJ"/>
</dbReference>
<keyword evidence="5" id="KW-1003">Cell membrane</keyword>
<dbReference type="GO" id="GO:0071973">
    <property type="term" value="P:bacterial-type flagellum-dependent cell motility"/>
    <property type="evidence" value="ECO:0007669"/>
    <property type="project" value="InterPro"/>
</dbReference>
<dbReference type="GO" id="GO:0015031">
    <property type="term" value="P:protein transport"/>
    <property type="evidence" value="ECO:0007669"/>
    <property type="project" value="UniProtKB-KW"/>
</dbReference>
<keyword evidence="6" id="KW-0145">Chemotaxis</keyword>
<dbReference type="EMBL" id="QMFB01000001">
    <property type="protein sequence ID" value="RAV22707.1"/>
    <property type="molecule type" value="Genomic_DNA"/>
</dbReference>
<dbReference type="Gene3D" id="1.10.287.1700">
    <property type="match status" value="1"/>
</dbReference>
<comment type="subcellular location">
    <subcellularLocation>
        <location evidence="1">Cell membrane</location>
        <topology evidence="1">Peripheral membrane protein</topology>
        <orientation evidence="1">Cytoplasmic side</orientation>
    </subcellularLocation>
</comment>
<keyword evidence="4" id="KW-0813">Transport</keyword>
<evidence type="ECO:0000256" key="5">
    <source>
        <dbReference type="ARBA" id="ARBA00022475"/>
    </source>
</evidence>
<comment type="caution">
    <text evidence="11">The sequence shown here is derived from an EMBL/GenBank/DDBJ whole genome shotgun (WGS) entry which is preliminary data.</text>
</comment>
<evidence type="ECO:0000256" key="2">
    <source>
        <dbReference type="ARBA" id="ARBA00010004"/>
    </source>
</evidence>
<keyword evidence="10" id="KW-1006">Bacterial flagellum protein export</keyword>
<organism evidence="11 12">
    <name type="scientific">Paenibacillus contaminans</name>
    <dbReference type="NCBI Taxonomy" id="450362"/>
    <lineage>
        <taxon>Bacteria</taxon>
        <taxon>Bacillati</taxon>
        <taxon>Bacillota</taxon>
        <taxon>Bacilli</taxon>
        <taxon>Bacillales</taxon>
        <taxon>Paenibacillaceae</taxon>
        <taxon>Paenibacillus</taxon>
    </lineage>
</organism>
<name>A0A329MYL7_9BACL</name>
<evidence type="ECO:0000256" key="6">
    <source>
        <dbReference type="ARBA" id="ARBA00022500"/>
    </source>
</evidence>
<evidence type="ECO:0000256" key="10">
    <source>
        <dbReference type="ARBA" id="ARBA00023225"/>
    </source>
</evidence>
<protein>
    <recommendedName>
        <fullName evidence="3">Flagellar FliJ protein</fullName>
    </recommendedName>
</protein>
<evidence type="ECO:0000256" key="3">
    <source>
        <dbReference type="ARBA" id="ARBA00020392"/>
    </source>
</evidence>
<keyword evidence="7" id="KW-1005">Bacterial flagellum biogenesis</keyword>
<dbReference type="RefSeq" id="WP_113028818.1">
    <property type="nucleotide sequence ID" value="NZ_QMFB01000001.1"/>
</dbReference>
<evidence type="ECO:0000256" key="9">
    <source>
        <dbReference type="ARBA" id="ARBA00023136"/>
    </source>
</evidence>
<evidence type="ECO:0000256" key="1">
    <source>
        <dbReference type="ARBA" id="ARBA00004413"/>
    </source>
</evidence>
<reference evidence="11 12" key="1">
    <citation type="journal article" date="2009" name="Int. J. Syst. Evol. Microbiol.">
        <title>Paenibacillus contaminans sp. nov., isolated from a contaminated laboratory plate.</title>
        <authorList>
            <person name="Chou J.H."/>
            <person name="Lee J.H."/>
            <person name="Lin M.C."/>
            <person name="Chang P.S."/>
            <person name="Arun A.B."/>
            <person name="Young C.C."/>
            <person name="Chen W.M."/>
        </authorList>
    </citation>
    <scope>NUCLEOTIDE SEQUENCE [LARGE SCALE GENOMIC DNA]</scope>
    <source>
        <strain evidence="11 12">CKOBP-6</strain>
    </source>
</reference>